<feature type="region of interest" description="Disordered" evidence="1">
    <location>
        <begin position="214"/>
        <end position="233"/>
    </location>
</feature>
<dbReference type="Proteomes" id="UP001164746">
    <property type="component" value="Chromosome 5"/>
</dbReference>
<proteinExistence type="predicted"/>
<dbReference type="EMBL" id="CP111016">
    <property type="protein sequence ID" value="WAR05793.1"/>
    <property type="molecule type" value="Genomic_DNA"/>
</dbReference>
<keyword evidence="3" id="KW-1185">Reference proteome</keyword>
<reference evidence="2" key="1">
    <citation type="submission" date="2022-11" db="EMBL/GenBank/DDBJ databases">
        <title>Centuries of genome instability and evolution in soft-shell clam transmissible cancer (bioRxiv).</title>
        <authorList>
            <person name="Hart S.F.M."/>
            <person name="Yonemitsu M.A."/>
            <person name="Giersch R.M."/>
            <person name="Beal B.F."/>
            <person name="Arriagada G."/>
            <person name="Davis B.W."/>
            <person name="Ostrander E.A."/>
            <person name="Goff S.P."/>
            <person name="Metzger M.J."/>
        </authorList>
    </citation>
    <scope>NUCLEOTIDE SEQUENCE</scope>
    <source>
        <strain evidence="2">MELC-2E11</strain>
        <tissue evidence="2">Siphon/mantle</tissue>
    </source>
</reference>
<name>A0ABY7E6X2_MYAAR</name>
<feature type="region of interest" description="Disordered" evidence="1">
    <location>
        <begin position="20"/>
        <end position="40"/>
    </location>
</feature>
<gene>
    <name evidence="2" type="ORF">MAR_021162</name>
</gene>
<protein>
    <submittedName>
        <fullName evidence="2">Uncharacterized protein</fullName>
    </submittedName>
</protein>
<feature type="compositionally biased region" description="Polar residues" evidence="1">
    <location>
        <begin position="22"/>
        <end position="40"/>
    </location>
</feature>
<feature type="compositionally biased region" description="Basic and acidic residues" evidence="1">
    <location>
        <begin position="217"/>
        <end position="227"/>
    </location>
</feature>
<evidence type="ECO:0000313" key="2">
    <source>
        <dbReference type="EMBL" id="WAR05793.1"/>
    </source>
</evidence>
<sequence length="233" mass="25438">MTSTKLTSTPASASFIDVEKTPSVSEVSTPESQMASRPGNLQNCPDVIFEEAVFCQEEAEESDGEEAEVANPAVGQKKIVNEADIDALCSTPTCIVFLDQLLALADMKVSTCQICGSKDIEMQESFNGSAAIIEWVCQAKRPQNYTLVLPTNTGQRGFLHPLWQQLWKDETLGRHVATEVSISHKVLLNSAYIPCAFCGPILVDQPTRPVPISSWKGCRDGRNDSPDHSAQYC</sequence>
<organism evidence="2 3">
    <name type="scientific">Mya arenaria</name>
    <name type="common">Soft-shell clam</name>
    <dbReference type="NCBI Taxonomy" id="6604"/>
    <lineage>
        <taxon>Eukaryota</taxon>
        <taxon>Metazoa</taxon>
        <taxon>Spiralia</taxon>
        <taxon>Lophotrochozoa</taxon>
        <taxon>Mollusca</taxon>
        <taxon>Bivalvia</taxon>
        <taxon>Autobranchia</taxon>
        <taxon>Heteroconchia</taxon>
        <taxon>Euheterodonta</taxon>
        <taxon>Imparidentia</taxon>
        <taxon>Neoheterodontei</taxon>
        <taxon>Myida</taxon>
        <taxon>Myoidea</taxon>
        <taxon>Myidae</taxon>
        <taxon>Mya</taxon>
    </lineage>
</organism>
<accession>A0ABY7E6X2</accession>
<evidence type="ECO:0000256" key="1">
    <source>
        <dbReference type="SAM" id="MobiDB-lite"/>
    </source>
</evidence>
<evidence type="ECO:0000313" key="3">
    <source>
        <dbReference type="Proteomes" id="UP001164746"/>
    </source>
</evidence>